<evidence type="ECO:0008006" key="10">
    <source>
        <dbReference type="Google" id="ProtNLM"/>
    </source>
</evidence>
<dbReference type="EMBL" id="LFMY01000015">
    <property type="protein sequence ID" value="OKL56163.1"/>
    <property type="molecule type" value="Genomic_DNA"/>
</dbReference>
<dbReference type="PANTHER" id="PTHR45649">
    <property type="entry name" value="AMINO-ACID PERMEASE BAT1"/>
    <property type="match status" value="1"/>
</dbReference>
<comment type="subcellular location">
    <subcellularLocation>
        <location evidence="1">Membrane</location>
        <topology evidence="1">Multi-pass membrane protein</topology>
    </subcellularLocation>
</comment>
<sequence length="511" mass="55269">MASDIAKPQLEVESKTPVSGGPSLPSIRKSHDSVENGEIYHSTDDHRLEQIGYKQEFHREFTRLSTLSYAVSIMGVLGSVPGTWSSPLAAGGPATAVWCWFSGSIFSLCIALSVAELVSAYPTSGGMYFVTKNVFPERYVPLAAWVIGWSNFLGQTAGVASVDYTVAQMVKPVILAAVSMGSVGEDGIPTYVPYLGEYNCGVNLIASVAISIAILVLTPNKLPASKVFGTITDGSGWNNKGLSFLIGYLSVAWTMTDYDATAHMSEELKNAAMSGPVAIFQAVLFTWVFGFLLNIALGFCAGNVADILASPMGNPAAQVFFNAAGRSGGLAMWIWPIIVQFFTGITAMLSDTRTAYALARDGALPLSGVFRQVNGTTHTPLYSVWIVVFFCCCLNLIALGSTETIDGIFDVTSPAMDLSYITVIAARQFFKHESPIAKGPFDLGKWRKPINYIAIVWTIFVSIFLFFPPSYPVTPENMNYAIVIAGFIALLSFTWWYAEARKSYIGPRTQS</sequence>
<evidence type="ECO:0000256" key="3">
    <source>
        <dbReference type="ARBA" id="ARBA00022692"/>
    </source>
</evidence>
<dbReference type="AlphaFoldDB" id="A0A1Q5Q7H5"/>
<dbReference type="RefSeq" id="XP_020116284.1">
    <property type="nucleotide sequence ID" value="XM_020263570.1"/>
</dbReference>
<keyword evidence="3 7" id="KW-0812">Transmembrane</keyword>
<name>A0A1Q5Q7H5_TALAT</name>
<reference evidence="8 9" key="1">
    <citation type="submission" date="2015-06" db="EMBL/GenBank/DDBJ databases">
        <title>Talaromyces atroroseus IBT 11181 draft genome.</title>
        <authorList>
            <person name="Rasmussen K.B."/>
            <person name="Rasmussen S."/>
            <person name="Petersen B."/>
            <person name="Sicheritz-Ponten T."/>
            <person name="Mortensen U.H."/>
            <person name="Thrane U."/>
        </authorList>
    </citation>
    <scope>NUCLEOTIDE SEQUENCE [LARGE SCALE GENOMIC DNA]</scope>
    <source>
        <strain evidence="8 9">IBT 11181</strain>
    </source>
</reference>
<evidence type="ECO:0000313" key="8">
    <source>
        <dbReference type="EMBL" id="OKL56163.1"/>
    </source>
</evidence>
<evidence type="ECO:0000313" key="9">
    <source>
        <dbReference type="Proteomes" id="UP000214365"/>
    </source>
</evidence>
<feature type="transmembrane region" description="Helical" evidence="7">
    <location>
        <begin position="480"/>
        <end position="498"/>
    </location>
</feature>
<dbReference type="Proteomes" id="UP000214365">
    <property type="component" value="Unassembled WGS sequence"/>
</dbReference>
<keyword evidence="9" id="KW-1185">Reference proteome</keyword>
<dbReference type="Pfam" id="PF13520">
    <property type="entry name" value="AA_permease_2"/>
    <property type="match status" value="2"/>
</dbReference>
<dbReference type="STRING" id="1441469.A0A1Q5Q7H5"/>
<dbReference type="PIRSF" id="PIRSF006060">
    <property type="entry name" value="AA_transporter"/>
    <property type="match status" value="1"/>
</dbReference>
<dbReference type="GO" id="GO:0006865">
    <property type="term" value="P:amino acid transport"/>
    <property type="evidence" value="ECO:0007669"/>
    <property type="project" value="InterPro"/>
</dbReference>
<feature type="transmembrane region" description="Helical" evidence="7">
    <location>
        <begin position="277"/>
        <end position="305"/>
    </location>
</feature>
<dbReference type="Gene3D" id="1.20.1740.10">
    <property type="entry name" value="Amino acid/polyamine transporter I"/>
    <property type="match status" value="1"/>
</dbReference>
<evidence type="ECO:0000256" key="7">
    <source>
        <dbReference type="SAM" id="Phobius"/>
    </source>
</evidence>
<evidence type="ECO:0000256" key="1">
    <source>
        <dbReference type="ARBA" id="ARBA00004141"/>
    </source>
</evidence>
<dbReference type="OrthoDB" id="10054429at2759"/>
<feature type="transmembrane region" description="Helical" evidence="7">
    <location>
        <begin position="64"/>
        <end position="83"/>
    </location>
</feature>
<dbReference type="PROSITE" id="PS00218">
    <property type="entry name" value="AMINO_ACID_PERMEASE_1"/>
    <property type="match status" value="1"/>
</dbReference>
<feature type="region of interest" description="Disordered" evidence="6">
    <location>
        <begin position="1"/>
        <end position="31"/>
    </location>
</feature>
<gene>
    <name evidence="8" type="ORF">UA08_08457</name>
</gene>
<keyword evidence="5 7" id="KW-0472">Membrane</keyword>
<accession>A0A1Q5Q7H5</accession>
<comment type="caution">
    <text evidence="8">The sequence shown here is derived from an EMBL/GenBank/DDBJ whole genome shotgun (WGS) entry which is preliminary data.</text>
</comment>
<evidence type="ECO:0000256" key="5">
    <source>
        <dbReference type="ARBA" id="ARBA00023136"/>
    </source>
</evidence>
<feature type="transmembrane region" description="Helical" evidence="7">
    <location>
        <begin position="198"/>
        <end position="217"/>
    </location>
</feature>
<organism evidence="8 9">
    <name type="scientific">Talaromyces atroroseus</name>
    <dbReference type="NCBI Taxonomy" id="1441469"/>
    <lineage>
        <taxon>Eukaryota</taxon>
        <taxon>Fungi</taxon>
        <taxon>Dikarya</taxon>
        <taxon>Ascomycota</taxon>
        <taxon>Pezizomycotina</taxon>
        <taxon>Eurotiomycetes</taxon>
        <taxon>Eurotiomycetidae</taxon>
        <taxon>Eurotiales</taxon>
        <taxon>Trichocomaceae</taxon>
        <taxon>Talaromyces</taxon>
        <taxon>Talaromyces sect. Trachyspermi</taxon>
    </lineage>
</organism>
<feature type="transmembrane region" description="Helical" evidence="7">
    <location>
        <begin position="95"/>
        <end position="118"/>
    </location>
</feature>
<dbReference type="GeneID" id="31008213"/>
<dbReference type="InterPro" id="IPR004840">
    <property type="entry name" value="Amino_acid_permease_CS"/>
</dbReference>
<evidence type="ECO:0000256" key="6">
    <source>
        <dbReference type="SAM" id="MobiDB-lite"/>
    </source>
</evidence>
<feature type="transmembrane region" description="Helical" evidence="7">
    <location>
        <begin position="381"/>
        <end position="399"/>
    </location>
</feature>
<proteinExistence type="predicted"/>
<keyword evidence="2" id="KW-0813">Transport</keyword>
<evidence type="ECO:0000256" key="4">
    <source>
        <dbReference type="ARBA" id="ARBA00022989"/>
    </source>
</evidence>
<dbReference type="GO" id="GO:0022857">
    <property type="term" value="F:transmembrane transporter activity"/>
    <property type="evidence" value="ECO:0007669"/>
    <property type="project" value="InterPro"/>
</dbReference>
<feature type="transmembrane region" description="Helical" evidence="7">
    <location>
        <begin position="330"/>
        <end position="350"/>
    </location>
</feature>
<feature type="transmembrane region" description="Helical" evidence="7">
    <location>
        <begin position="450"/>
        <end position="468"/>
    </location>
</feature>
<evidence type="ECO:0000256" key="2">
    <source>
        <dbReference type="ARBA" id="ARBA00022448"/>
    </source>
</evidence>
<dbReference type="GO" id="GO:0016020">
    <property type="term" value="C:membrane"/>
    <property type="evidence" value="ECO:0007669"/>
    <property type="project" value="UniProtKB-SubCell"/>
</dbReference>
<dbReference type="PANTHER" id="PTHR45649:SF10">
    <property type="entry name" value="AMINO ACID TRANSPORTER (EUROFUNG)"/>
    <property type="match status" value="1"/>
</dbReference>
<protein>
    <recommendedName>
        <fullName evidence="10">Amino-acid permease</fullName>
    </recommendedName>
</protein>
<keyword evidence="4 7" id="KW-1133">Transmembrane helix</keyword>
<dbReference type="InterPro" id="IPR002293">
    <property type="entry name" value="AA/rel_permease1"/>
</dbReference>